<feature type="domain" description="RRM" evidence="7">
    <location>
        <begin position="183"/>
        <end position="261"/>
    </location>
</feature>
<evidence type="ECO:0000256" key="6">
    <source>
        <dbReference type="SAM" id="Phobius"/>
    </source>
</evidence>
<keyword evidence="6" id="KW-0812">Transmembrane</keyword>
<dbReference type="AlphaFoldDB" id="A0A8C9H987"/>
<evidence type="ECO:0000313" key="8">
    <source>
        <dbReference type="Ensembl" id="ENSPTEP00000016752.1"/>
    </source>
</evidence>
<dbReference type="GO" id="GO:0005852">
    <property type="term" value="C:eukaryotic translation initiation factor 3 complex"/>
    <property type="evidence" value="ECO:0007669"/>
    <property type="project" value="InterPro"/>
</dbReference>
<keyword evidence="6" id="KW-1133">Transmembrane helix</keyword>
<keyword evidence="2" id="KW-0396">Initiation factor</keyword>
<dbReference type="CDD" id="cd12408">
    <property type="entry name" value="RRM_eIF3G_like"/>
    <property type="match status" value="1"/>
</dbReference>
<feature type="transmembrane region" description="Helical" evidence="6">
    <location>
        <begin position="6"/>
        <end position="22"/>
    </location>
</feature>
<dbReference type="InterPro" id="IPR035979">
    <property type="entry name" value="RBD_domain_sf"/>
</dbReference>
<evidence type="ECO:0000256" key="2">
    <source>
        <dbReference type="ARBA" id="ARBA00022540"/>
    </source>
</evidence>
<reference evidence="8" key="2">
    <citation type="submission" date="2025-09" db="UniProtKB">
        <authorList>
            <consortium name="Ensembl"/>
        </authorList>
    </citation>
    <scope>IDENTIFICATION</scope>
</reference>
<dbReference type="SUPFAM" id="SSF54928">
    <property type="entry name" value="RNA-binding domain, RBD"/>
    <property type="match status" value="1"/>
</dbReference>
<reference evidence="8" key="1">
    <citation type="submission" date="2025-08" db="UniProtKB">
        <authorList>
            <consortium name="Ensembl"/>
        </authorList>
    </citation>
    <scope>IDENTIFICATION</scope>
</reference>
<keyword evidence="1" id="KW-0963">Cytoplasm</keyword>
<protein>
    <submittedName>
        <fullName evidence="8">Eukaryotic translation initiation factor 3 subunit G-like</fullName>
    </submittedName>
</protein>
<accession>A0A8C9H987</accession>
<dbReference type="InterPro" id="IPR024675">
    <property type="entry name" value="eIF3g_N"/>
</dbReference>
<evidence type="ECO:0000256" key="1">
    <source>
        <dbReference type="ARBA" id="ARBA00022490"/>
    </source>
</evidence>
<dbReference type="PROSITE" id="PS50102">
    <property type="entry name" value="RRM"/>
    <property type="match status" value="1"/>
</dbReference>
<evidence type="ECO:0000256" key="3">
    <source>
        <dbReference type="ARBA" id="ARBA00022884"/>
    </source>
</evidence>
<dbReference type="GO" id="GO:0003743">
    <property type="term" value="F:translation initiation factor activity"/>
    <property type="evidence" value="ECO:0007669"/>
    <property type="project" value="UniProtKB-KW"/>
</dbReference>
<dbReference type="InterPro" id="IPR034240">
    <property type="entry name" value="eIF3G_RRM"/>
</dbReference>
<dbReference type="Pfam" id="PF12353">
    <property type="entry name" value="eIF3g"/>
    <property type="match status" value="1"/>
</dbReference>
<keyword evidence="9" id="KW-1185">Reference proteome</keyword>
<dbReference type="Gene3D" id="3.30.70.330">
    <property type="match status" value="1"/>
</dbReference>
<sequence>NFFFFFFYYFFIIFLLFFNYIGQKWEEIDAEEDVDNNKKLSYFTNYENGVKIITTYSENLKKQTVKTTKKIKEVIIKRKVNKKINERLNLKPFNVENKVEPTEPTDVVKIEPPKDTLLDFLKDTEYDYLFADQTDKTAKELRNRFKIIKDEETEEVKPEDPNALAPRKEPLYYRSHDTQNKECTVRVTNLREDVMESDLTSLFGKCGQISRMFLAKHKETQSSKGFAFVTYSKREDAKQAIAKLNRHCFENLVLNVEWARPSNR</sequence>
<proteinExistence type="predicted"/>
<dbReference type="Proteomes" id="UP000694416">
    <property type="component" value="Unplaced"/>
</dbReference>
<dbReference type="Ensembl" id="ENSPTET00000024826.1">
    <property type="protein sequence ID" value="ENSPTEP00000016752.1"/>
    <property type="gene ID" value="ENSPTEG00000018353.1"/>
</dbReference>
<keyword evidence="4" id="KW-0648">Protein biosynthesis</keyword>
<dbReference type="GO" id="GO:0003723">
    <property type="term" value="F:RNA binding"/>
    <property type="evidence" value="ECO:0007669"/>
    <property type="project" value="UniProtKB-UniRule"/>
</dbReference>
<evidence type="ECO:0000256" key="5">
    <source>
        <dbReference type="PROSITE-ProRule" id="PRU00176"/>
    </source>
</evidence>
<dbReference type="SMART" id="SM00360">
    <property type="entry name" value="RRM"/>
    <property type="match status" value="1"/>
</dbReference>
<dbReference type="Pfam" id="PF00076">
    <property type="entry name" value="RRM_1"/>
    <property type="match status" value="1"/>
</dbReference>
<dbReference type="InterPro" id="IPR017334">
    <property type="entry name" value="eIF3_g"/>
</dbReference>
<evidence type="ECO:0000256" key="4">
    <source>
        <dbReference type="ARBA" id="ARBA00022917"/>
    </source>
</evidence>
<evidence type="ECO:0000313" key="9">
    <source>
        <dbReference type="Proteomes" id="UP000694416"/>
    </source>
</evidence>
<keyword evidence="3 5" id="KW-0694">RNA-binding</keyword>
<dbReference type="PANTHER" id="PTHR10352">
    <property type="entry name" value="EUKARYOTIC TRANSLATION INITIATION FACTOR 3 SUBUNIT G"/>
    <property type="match status" value="1"/>
</dbReference>
<dbReference type="PIRSF" id="PIRSF037949">
    <property type="entry name" value="Transl_init_eIF-3_RNA-bind"/>
    <property type="match status" value="1"/>
</dbReference>
<keyword evidence="6" id="KW-0472">Membrane</keyword>
<dbReference type="InterPro" id="IPR012677">
    <property type="entry name" value="Nucleotide-bd_a/b_plait_sf"/>
</dbReference>
<dbReference type="InterPro" id="IPR000504">
    <property type="entry name" value="RRM_dom"/>
</dbReference>
<organism evidence="8 9">
    <name type="scientific">Piliocolobus tephrosceles</name>
    <name type="common">Ugandan red Colobus</name>
    <dbReference type="NCBI Taxonomy" id="591936"/>
    <lineage>
        <taxon>Eukaryota</taxon>
        <taxon>Metazoa</taxon>
        <taxon>Chordata</taxon>
        <taxon>Craniata</taxon>
        <taxon>Vertebrata</taxon>
        <taxon>Euteleostomi</taxon>
        <taxon>Mammalia</taxon>
        <taxon>Eutheria</taxon>
        <taxon>Euarchontoglires</taxon>
        <taxon>Primates</taxon>
        <taxon>Haplorrhini</taxon>
        <taxon>Catarrhini</taxon>
        <taxon>Cercopithecidae</taxon>
        <taxon>Colobinae</taxon>
        <taxon>Piliocolobus</taxon>
    </lineage>
</organism>
<name>A0A8C9H987_9PRIM</name>
<evidence type="ECO:0000259" key="7">
    <source>
        <dbReference type="PROSITE" id="PS50102"/>
    </source>
</evidence>